<dbReference type="PANTHER" id="PTHR33154:SF33">
    <property type="entry name" value="TRANSCRIPTIONAL REPRESSOR SDPR"/>
    <property type="match status" value="1"/>
</dbReference>
<dbReference type="EMBL" id="JACHIR010000001">
    <property type="protein sequence ID" value="MBB5888888.1"/>
    <property type="molecule type" value="Genomic_DNA"/>
</dbReference>
<keyword evidence="6" id="KW-1185">Reference proteome</keyword>
<evidence type="ECO:0000256" key="2">
    <source>
        <dbReference type="ARBA" id="ARBA00023125"/>
    </source>
</evidence>
<dbReference type="PANTHER" id="PTHR33154">
    <property type="entry name" value="TRANSCRIPTIONAL REGULATOR, ARSR FAMILY"/>
    <property type="match status" value="1"/>
</dbReference>
<evidence type="ECO:0000313" key="6">
    <source>
        <dbReference type="Proteomes" id="UP000585638"/>
    </source>
</evidence>
<dbReference type="GO" id="GO:0003700">
    <property type="term" value="F:DNA-binding transcription factor activity"/>
    <property type="evidence" value="ECO:0007669"/>
    <property type="project" value="InterPro"/>
</dbReference>
<accession>A0A7W9KB39</accession>
<evidence type="ECO:0000259" key="4">
    <source>
        <dbReference type="PROSITE" id="PS50987"/>
    </source>
</evidence>
<dbReference type="GO" id="GO:0003677">
    <property type="term" value="F:DNA binding"/>
    <property type="evidence" value="ECO:0007669"/>
    <property type="project" value="UniProtKB-KW"/>
</dbReference>
<reference evidence="5 6" key="1">
    <citation type="submission" date="2020-08" db="EMBL/GenBank/DDBJ databases">
        <title>Sequencing the genomes of 1000 actinobacteria strains.</title>
        <authorList>
            <person name="Klenk H.-P."/>
        </authorList>
    </citation>
    <scope>NUCLEOTIDE SEQUENCE [LARGE SCALE GENOMIC DNA]</scope>
    <source>
        <strain evidence="5 6">DSM 43851</strain>
    </source>
</reference>
<keyword evidence="1" id="KW-0805">Transcription regulation</keyword>
<dbReference type="InterPro" id="IPR036390">
    <property type="entry name" value="WH_DNA-bd_sf"/>
</dbReference>
<dbReference type="PROSITE" id="PS50987">
    <property type="entry name" value="HTH_ARSR_2"/>
    <property type="match status" value="1"/>
</dbReference>
<evidence type="ECO:0000256" key="3">
    <source>
        <dbReference type="ARBA" id="ARBA00023163"/>
    </source>
</evidence>
<proteinExistence type="predicted"/>
<dbReference type="AlphaFoldDB" id="A0A7W9KB39"/>
<feature type="domain" description="HTH arsR-type" evidence="4">
    <location>
        <begin position="1"/>
        <end position="93"/>
    </location>
</feature>
<dbReference type="Gene3D" id="1.10.10.10">
    <property type="entry name" value="Winged helix-like DNA-binding domain superfamily/Winged helix DNA-binding domain"/>
    <property type="match status" value="1"/>
</dbReference>
<keyword evidence="3" id="KW-0804">Transcription</keyword>
<dbReference type="InterPro" id="IPR036388">
    <property type="entry name" value="WH-like_DNA-bd_sf"/>
</dbReference>
<dbReference type="SMART" id="SM00418">
    <property type="entry name" value="HTH_ARSR"/>
    <property type="match status" value="1"/>
</dbReference>
<comment type="caution">
    <text evidence="5">The sequence shown here is derived from an EMBL/GenBank/DDBJ whole genome shotgun (WGS) entry which is preliminary data.</text>
</comment>
<name>A0A7W9KB39_9PSEU</name>
<dbReference type="PRINTS" id="PR00778">
    <property type="entry name" value="HTHARSR"/>
</dbReference>
<organism evidence="5 6">
    <name type="scientific">Kutzneria kofuensis</name>
    <dbReference type="NCBI Taxonomy" id="103725"/>
    <lineage>
        <taxon>Bacteria</taxon>
        <taxon>Bacillati</taxon>
        <taxon>Actinomycetota</taxon>
        <taxon>Actinomycetes</taxon>
        <taxon>Pseudonocardiales</taxon>
        <taxon>Pseudonocardiaceae</taxon>
        <taxon>Kutzneria</taxon>
    </lineage>
</organism>
<gene>
    <name evidence="5" type="ORF">BJ998_000084</name>
</gene>
<evidence type="ECO:0000313" key="5">
    <source>
        <dbReference type="EMBL" id="MBB5888888.1"/>
    </source>
</evidence>
<dbReference type="InterPro" id="IPR011991">
    <property type="entry name" value="ArsR-like_HTH"/>
</dbReference>
<dbReference type="Proteomes" id="UP000585638">
    <property type="component" value="Unassembled WGS sequence"/>
</dbReference>
<dbReference type="Pfam" id="PF01022">
    <property type="entry name" value="HTH_5"/>
    <property type="match status" value="1"/>
</dbReference>
<dbReference type="SUPFAM" id="SSF46785">
    <property type="entry name" value="Winged helix' DNA-binding domain"/>
    <property type="match status" value="1"/>
</dbReference>
<protein>
    <submittedName>
        <fullName evidence="5">DNA-binding transcriptional ArsR family regulator</fullName>
    </submittedName>
</protein>
<dbReference type="InterPro" id="IPR051081">
    <property type="entry name" value="HTH_MetalResp_TranReg"/>
</dbReference>
<keyword evidence="2 5" id="KW-0238">DNA-binding</keyword>
<dbReference type="InterPro" id="IPR001845">
    <property type="entry name" value="HTH_ArsR_DNA-bd_dom"/>
</dbReference>
<evidence type="ECO:0000256" key="1">
    <source>
        <dbReference type="ARBA" id="ARBA00023015"/>
    </source>
</evidence>
<dbReference type="NCBIfam" id="NF033788">
    <property type="entry name" value="HTH_metalloreg"/>
    <property type="match status" value="1"/>
</dbReference>
<sequence>MTYSNLVATTFEVLAEPSRRRILDLLRTEERSVGQLVDQLELSQPAVSKHLRVLREAGLVTVRVDAQRRCYRLRLDPLRELDDWLAPYRRLWSDHLDALERHLDRVAGEDS</sequence>
<dbReference type="CDD" id="cd00090">
    <property type="entry name" value="HTH_ARSR"/>
    <property type="match status" value="1"/>
</dbReference>